<dbReference type="Proteomes" id="UP000886657">
    <property type="component" value="Unassembled WGS sequence"/>
</dbReference>
<evidence type="ECO:0000313" key="9">
    <source>
        <dbReference type="EMBL" id="MBK9796064.1"/>
    </source>
</evidence>
<dbReference type="SUPFAM" id="SSF53720">
    <property type="entry name" value="ALDH-like"/>
    <property type="match status" value="1"/>
</dbReference>
<gene>
    <name evidence="9" type="ORF">IPP58_06130</name>
</gene>
<protein>
    <recommendedName>
        <fullName evidence="4">Aldehyde dehydrogenase</fullName>
    </recommendedName>
</protein>
<dbReference type="PANTHER" id="PTHR43570">
    <property type="entry name" value="ALDEHYDE DEHYDROGENASE"/>
    <property type="match status" value="1"/>
</dbReference>
<evidence type="ECO:0000256" key="6">
    <source>
        <dbReference type="PROSITE-ProRule" id="PRU10007"/>
    </source>
</evidence>
<dbReference type="InterPro" id="IPR016163">
    <property type="entry name" value="Ald_DH_C"/>
</dbReference>
<dbReference type="AlphaFoldDB" id="A0A9D7SGH6"/>
<evidence type="ECO:0000256" key="1">
    <source>
        <dbReference type="ARBA" id="ARBA00009986"/>
    </source>
</evidence>
<evidence type="ECO:0000256" key="4">
    <source>
        <dbReference type="PIRNR" id="PIRNR036492"/>
    </source>
</evidence>
<evidence type="ECO:0000256" key="5">
    <source>
        <dbReference type="PIRSR" id="PIRSR036492-1"/>
    </source>
</evidence>
<dbReference type="GO" id="GO:0006081">
    <property type="term" value="P:aldehyde metabolic process"/>
    <property type="evidence" value="ECO:0007669"/>
    <property type="project" value="InterPro"/>
</dbReference>
<feature type="active site" evidence="5">
    <location>
        <position position="246"/>
    </location>
</feature>
<evidence type="ECO:0000259" key="8">
    <source>
        <dbReference type="Pfam" id="PF00171"/>
    </source>
</evidence>
<comment type="caution">
    <text evidence="9">The sequence shown here is derived from an EMBL/GenBank/DDBJ whole genome shotgun (WGS) entry which is preliminary data.</text>
</comment>
<sequence length="467" mass="50304">MISAMLETLFARQQAARWRVAGSSADQRRAKLLALLDALMARRAEAQAALAADFQKAPEEVDLTELYPVVSELKDAIRHLPHWMKPRKVPTPIGLFGSAGTIVHEPRGVVLIISPWNYPIYLTLGPLVSALAAGNCAVIKPSEFTPHTNAFLRRLLAGVFPEEEVALVEGEAETAQALLALPFDHIFFTGSPAVGKVVMKAAAEHLTSVTLELGGKSPVLVDADADLDNAARKIAWGKCVNAGQTCVAPDYVLVHERVHDALVAELKQALGGFYGSDAAARQASPDLARIINDRNFTRLQALLSGSTAQVAFGGDVDAATRYISPTLLTEVDPASPVMQEEIFGPLLPILKVQDMDAAVAFVNDRPKPLALYVFSGSRQNAESIVARTTAGGGCINDTLLHFAHTGLPTGGVNTSGFGKAHGRHGFEAFSNARGILRQRTRYSAIQLMYPPYTGFVRRMIDLTLKHF</sequence>
<dbReference type="Gene3D" id="3.40.605.10">
    <property type="entry name" value="Aldehyde Dehydrogenase, Chain A, domain 1"/>
    <property type="match status" value="1"/>
</dbReference>
<dbReference type="InterPro" id="IPR029510">
    <property type="entry name" value="Ald_DH_CS_GLU"/>
</dbReference>
<keyword evidence="3" id="KW-0520">NAD</keyword>
<dbReference type="FunFam" id="3.40.605.10:FF:000004">
    <property type="entry name" value="Aldehyde dehydrogenase"/>
    <property type="match status" value="1"/>
</dbReference>
<feature type="domain" description="Aldehyde dehydrogenase" evidence="8">
    <location>
        <begin position="13"/>
        <end position="433"/>
    </location>
</feature>
<evidence type="ECO:0000313" key="10">
    <source>
        <dbReference type="Proteomes" id="UP000886657"/>
    </source>
</evidence>
<dbReference type="FunFam" id="3.40.309.10:FF:000003">
    <property type="entry name" value="Aldehyde dehydrogenase"/>
    <property type="match status" value="1"/>
</dbReference>
<dbReference type="EMBL" id="JADKIO010000005">
    <property type="protein sequence ID" value="MBK9796064.1"/>
    <property type="molecule type" value="Genomic_DNA"/>
</dbReference>
<dbReference type="PROSITE" id="PS00687">
    <property type="entry name" value="ALDEHYDE_DEHYDR_GLU"/>
    <property type="match status" value="1"/>
</dbReference>
<name>A0A9D7SGH6_9BACT</name>
<keyword evidence="2 4" id="KW-0560">Oxidoreductase</keyword>
<proteinExistence type="inferred from homology"/>
<evidence type="ECO:0000256" key="2">
    <source>
        <dbReference type="ARBA" id="ARBA00023002"/>
    </source>
</evidence>
<dbReference type="InterPro" id="IPR016162">
    <property type="entry name" value="Ald_DH_N"/>
</dbReference>
<feature type="active site" evidence="5 6">
    <location>
        <position position="212"/>
    </location>
</feature>
<dbReference type="Gene3D" id="3.40.309.10">
    <property type="entry name" value="Aldehyde Dehydrogenase, Chain A, domain 2"/>
    <property type="match status" value="1"/>
</dbReference>
<dbReference type="PIRSF" id="PIRSF036492">
    <property type="entry name" value="ALDH"/>
    <property type="match status" value="1"/>
</dbReference>
<dbReference type="GO" id="GO:0005737">
    <property type="term" value="C:cytoplasm"/>
    <property type="evidence" value="ECO:0007669"/>
    <property type="project" value="TreeGrafter"/>
</dbReference>
<organism evidence="9 10">
    <name type="scientific">Candidatus Geothrix skivensis</name>
    <dbReference type="NCBI Taxonomy" id="2954439"/>
    <lineage>
        <taxon>Bacteria</taxon>
        <taxon>Pseudomonadati</taxon>
        <taxon>Acidobacteriota</taxon>
        <taxon>Holophagae</taxon>
        <taxon>Holophagales</taxon>
        <taxon>Holophagaceae</taxon>
        <taxon>Geothrix</taxon>
    </lineage>
</organism>
<reference evidence="9" key="1">
    <citation type="submission" date="2020-10" db="EMBL/GenBank/DDBJ databases">
        <title>Connecting structure to function with the recovery of over 1000 high-quality activated sludge metagenome-assembled genomes encoding full-length rRNA genes using long-read sequencing.</title>
        <authorList>
            <person name="Singleton C.M."/>
            <person name="Petriglieri F."/>
            <person name="Kristensen J.M."/>
            <person name="Kirkegaard R.H."/>
            <person name="Michaelsen T.Y."/>
            <person name="Andersen M.H."/>
            <person name="Karst S.M."/>
            <person name="Dueholm M.S."/>
            <person name="Nielsen P.H."/>
            <person name="Albertsen M."/>
        </authorList>
    </citation>
    <scope>NUCLEOTIDE SEQUENCE</scope>
    <source>
        <strain evidence="9">Skiv_18-Q3-R9-52_MAXAC.067</strain>
    </source>
</reference>
<accession>A0A9D7SGH6</accession>
<dbReference type="InterPro" id="IPR012394">
    <property type="entry name" value="Aldehyde_DH_NAD(P)"/>
</dbReference>
<dbReference type="InterPro" id="IPR016161">
    <property type="entry name" value="Ald_DH/histidinol_DH"/>
</dbReference>
<dbReference type="GO" id="GO:0004029">
    <property type="term" value="F:aldehyde dehydrogenase (NAD+) activity"/>
    <property type="evidence" value="ECO:0007669"/>
    <property type="project" value="TreeGrafter"/>
</dbReference>
<dbReference type="Pfam" id="PF00171">
    <property type="entry name" value="Aldedh"/>
    <property type="match status" value="1"/>
</dbReference>
<evidence type="ECO:0000256" key="7">
    <source>
        <dbReference type="RuleBase" id="RU003345"/>
    </source>
</evidence>
<evidence type="ECO:0000256" key="3">
    <source>
        <dbReference type="ARBA" id="ARBA00023027"/>
    </source>
</evidence>
<comment type="similarity">
    <text evidence="1 4 7">Belongs to the aldehyde dehydrogenase family.</text>
</comment>
<dbReference type="PANTHER" id="PTHR43570:SF20">
    <property type="entry name" value="ALDEHYDE DEHYDROGENASE ALDX-RELATED"/>
    <property type="match status" value="1"/>
</dbReference>
<dbReference type="InterPro" id="IPR015590">
    <property type="entry name" value="Aldehyde_DH_dom"/>
</dbReference>